<proteinExistence type="predicted"/>
<dbReference type="Proteomes" id="UP000594454">
    <property type="component" value="Chromosome 2"/>
</dbReference>
<reference evidence="1 2" key="1">
    <citation type="submission" date="2020-11" db="EMBL/GenBank/DDBJ databases">
        <authorList>
            <person name="Wallbank WR R."/>
            <person name="Pardo Diaz C."/>
            <person name="Kozak K."/>
            <person name="Martin S."/>
            <person name="Jiggins C."/>
            <person name="Moest M."/>
            <person name="Warren A I."/>
            <person name="Generalovic N T."/>
            <person name="Byers J.R.P. K."/>
            <person name="Montejo-Kovacevich G."/>
            <person name="Yen C E."/>
        </authorList>
    </citation>
    <scope>NUCLEOTIDE SEQUENCE [LARGE SCALE GENOMIC DNA]</scope>
</reference>
<evidence type="ECO:0000313" key="1">
    <source>
        <dbReference type="EMBL" id="CAD7081722.1"/>
    </source>
</evidence>
<dbReference type="EMBL" id="LR899010">
    <property type="protein sequence ID" value="CAD7081722.1"/>
    <property type="molecule type" value="Genomic_DNA"/>
</dbReference>
<protein>
    <submittedName>
        <fullName evidence="1">Uncharacterized protein</fullName>
    </submittedName>
</protein>
<dbReference type="AlphaFoldDB" id="A0A7R8UIY1"/>
<keyword evidence="2" id="KW-1185">Reference proteome</keyword>
<name>A0A7R8UIY1_HERIL</name>
<evidence type="ECO:0000313" key="2">
    <source>
        <dbReference type="Proteomes" id="UP000594454"/>
    </source>
</evidence>
<sequence>MRFEKEAQQKEIRQEMKLRLTRLQQQQYCTRPQIIVGGTGSHGAITKMIMPTTSPLTPNSLDELLPSVDESQEIFIPKIENDISNNIAYQGPCSSSSEVI</sequence>
<gene>
    <name evidence="1" type="ORF">HERILL_LOCUS4815</name>
</gene>
<dbReference type="OrthoDB" id="6345081at2759"/>
<dbReference type="InParanoid" id="A0A7R8UIY1"/>
<organism evidence="1 2">
    <name type="scientific">Hermetia illucens</name>
    <name type="common">Black soldier fly</name>
    <dbReference type="NCBI Taxonomy" id="343691"/>
    <lineage>
        <taxon>Eukaryota</taxon>
        <taxon>Metazoa</taxon>
        <taxon>Ecdysozoa</taxon>
        <taxon>Arthropoda</taxon>
        <taxon>Hexapoda</taxon>
        <taxon>Insecta</taxon>
        <taxon>Pterygota</taxon>
        <taxon>Neoptera</taxon>
        <taxon>Endopterygota</taxon>
        <taxon>Diptera</taxon>
        <taxon>Brachycera</taxon>
        <taxon>Stratiomyomorpha</taxon>
        <taxon>Stratiomyidae</taxon>
        <taxon>Hermetiinae</taxon>
        <taxon>Hermetia</taxon>
    </lineage>
</organism>
<accession>A0A7R8UIY1</accession>